<dbReference type="AlphaFoldDB" id="A0AAW1IVC0"/>
<dbReference type="Proteomes" id="UP001458880">
    <property type="component" value="Unassembled WGS sequence"/>
</dbReference>
<dbReference type="PANTHER" id="PTHR20958">
    <property type="entry name" value="GLYCINE N-ACYLTRANSFERASE-LIKE PROTEIN"/>
    <property type="match status" value="1"/>
</dbReference>
<dbReference type="PROSITE" id="PS51186">
    <property type="entry name" value="GNAT"/>
    <property type="match status" value="1"/>
</dbReference>
<name>A0AAW1IVC0_POPJA</name>
<dbReference type="EMBL" id="JASPKY010000519">
    <property type="protein sequence ID" value="KAK9694185.1"/>
    <property type="molecule type" value="Genomic_DNA"/>
</dbReference>
<keyword evidence="3" id="KW-1185">Reference proteome</keyword>
<dbReference type="Pfam" id="PF08445">
    <property type="entry name" value="FR47"/>
    <property type="match status" value="3"/>
</dbReference>
<evidence type="ECO:0000259" key="1">
    <source>
        <dbReference type="PROSITE" id="PS51186"/>
    </source>
</evidence>
<dbReference type="GO" id="GO:0016747">
    <property type="term" value="F:acyltransferase activity, transferring groups other than amino-acyl groups"/>
    <property type="evidence" value="ECO:0007669"/>
    <property type="project" value="InterPro"/>
</dbReference>
<organism evidence="2 3">
    <name type="scientific">Popillia japonica</name>
    <name type="common">Japanese beetle</name>
    <dbReference type="NCBI Taxonomy" id="7064"/>
    <lineage>
        <taxon>Eukaryota</taxon>
        <taxon>Metazoa</taxon>
        <taxon>Ecdysozoa</taxon>
        <taxon>Arthropoda</taxon>
        <taxon>Hexapoda</taxon>
        <taxon>Insecta</taxon>
        <taxon>Pterygota</taxon>
        <taxon>Neoptera</taxon>
        <taxon>Endopterygota</taxon>
        <taxon>Coleoptera</taxon>
        <taxon>Polyphaga</taxon>
        <taxon>Scarabaeiformia</taxon>
        <taxon>Scarabaeidae</taxon>
        <taxon>Rutelinae</taxon>
        <taxon>Popillia</taxon>
    </lineage>
</organism>
<dbReference type="InterPro" id="IPR016181">
    <property type="entry name" value="Acyl_CoA_acyltransferase"/>
</dbReference>
<reference evidence="2 3" key="1">
    <citation type="journal article" date="2024" name="BMC Genomics">
        <title>De novo assembly and annotation of Popillia japonica's genome with initial clues to its potential as an invasive pest.</title>
        <authorList>
            <person name="Cucini C."/>
            <person name="Boschi S."/>
            <person name="Funari R."/>
            <person name="Cardaioli E."/>
            <person name="Iannotti N."/>
            <person name="Marturano G."/>
            <person name="Paoli F."/>
            <person name="Bruttini M."/>
            <person name="Carapelli A."/>
            <person name="Frati F."/>
            <person name="Nardi F."/>
        </authorList>
    </citation>
    <scope>NUCLEOTIDE SEQUENCE [LARGE SCALE GENOMIC DNA]</scope>
    <source>
        <strain evidence="2">DMR45628</strain>
    </source>
</reference>
<protein>
    <submittedName>
        <fullName evidence="2">FR47-like protein</fullName>
    </submittedName>
</protein>
<dbReference type="Pfam" id="PF18713">
    <property type="entry name" value="DUF5645"/>
    <property type="match status" value="3"/>
</dbReference>
<proteinExistence type="predicted"/>
<accession>A0AAW1IVC0</accession>
<dbReference type="SUPFAM" id="SSF55729">
    <property type="entry name" value="Acyl-CoA N-acyltransferases (Nat)"/>
    <property type="match status" value="3"/>
</dbReference>
<sequence>MQYGCYDFFVFTLENHPQIIYQSLLNTKKIDWTRRMTWNAVMIQHVPKLLTVLELKTSYQPISGGFWVLKREQALEFEPECPPDVYVGKLNQSHVSLINTHWPHRYEGSETYLATFIEMNTCYGIFLQSNDKLVSWGLKDYMGQLRSLHTLPGYQRKGYCSLITKILSKEIAEDGYHPVGTVVTVAMSEDILREISNEDLLLLKNLYESYKEKVPQVYGVINSCLAWKGDVANSACFNIFRLGGDDWLKTGTFVFIWEYTSSNVFAFSLEESCETLYKALLYTSSNVFAFSLEESCETLYKALLKTKRIKWNQERIWFLVPDTCIPTVNQVVEDLNLPNYICWYANIWILDKKIAEEYQIEIPNHIYVEKLNKSHVNVINLYWLHNHKGSENYLSTLIEKNDVYGIFLKSNNKLICWVLRNHFGLLCNLQTLPEYYGEGYGSLLVKIISKELAGRENDFIGCIIINGNDVSESFFGRLGFRKFQGYLPLLKKLYEKYQNTAPHVFNLFQICIDWKLKKKSDGNLYFYGVDNDWLETGTFILVFEYHMYDLFFYTLEEDHAKLYTALTKTKKINWDKKIAKTIRHHHNDLLHGSLWSLDTRKALQFSAECPNDLYVGKLNKSHAAIVNEHWTYHSDGTEGLIRSFIEVNISIGLFLKSNDELVCWVLLNEFGMISNLQTLPGYERKGYATYVTKMISKKMANHGFIPQTCIMDVNVVSQKFFTKLGFKKYDTCVFLTE</sequence>
<dbReference type="PANTHER" id="PTHR20958:SF6">
    <property type="entry name" value="GLYCINE N-ACYLTRANSFERASE-LIKE PROTEIN"/>
    <property type="match status" value="1"/>
</dbReference>
<evidence type="ECO:0000313" key="2">
    <source>
        <dbReference type="EMBL" id="KAK9694185.1"/>
    </source>
</evidence>
<dbReference type="InterPro" id="IPR013653">
    <property type="entry name" value="GCN5-like_dom"/>
</dbReference>
<dbReference type="Gene3D" id="3.40.630.30">
    <property type="match status" value="5"/>
</dbReference>
<dbReference type="InterPro" id="IPR053225">
    <property type="entry name" value="Acyl-CoA_N-acyltransferase"/>
</dbReference>
<evidence type="ECO:0000313" key="3">
    <source>
        <dbReference type="Proteomes" id="UP001458880"/>
    </source>
</evidence>
<feature type="domain" description="N-acetyltransferase" evidence="1">
    <location>
        <begin position="366"/>
        <end position="495"/>
    </location>
</feature>
<dbReference type="InterPro" id="IPR041506">
    <property type="entry name" value="DUF5645"/>
</dbReference>
<dbReference type="InterPro" id="IPR000182">
    <property type="entry name" value="GNAT_dom"/>
</dbReference>
<gene>
    <name evidence="2" type="ORF">QE152_g33711</name>
</gene>
<comment type="caution">
    <text evidence="2">The sequence shown here is derived from an EMBL/GenBank/DDBJ whole genome shotgun (WGS) entry which is preliminary data.</text>
</comment>